<organism evidence="4">
    <name type="scientific">Haliotis discus discus</name>
    <name type="common">disc abalone</name>
    <dbReference type="NCBI Taxonomy" id="91233"/>
    <lineage>
        <taxon>Eukaryota</taxon>
        <taxon>Metazoa</taxon>
        <taxon>Spiralia</taxon>
        <taxon>Lophotrochozoa</taxon>
        <taxon>Mollusca</taxon>
        <taxon>Gastropoda</taxon>
        <taxon>Vetigastropoda</taxon>
        <taxon>Lepetellida</taxon>
        <taxon>Haliotoidea</taxon>
        <taxon>Haliotidae</taxon>
        <taxon>Haliotis</taxon>
    </lineage>
</organism>
<proteinExistence type="predicted"/>
<feature type="signal peptide" evidence="2">
    <location>
        <begin position="1"/>
        <end position="16"/>
    </location>
</feature>
<evidence type="ECO:0000256" key="2">
    <source>
        <dbReference type="SAM" id="SignalP"/>
    </source>
</evidence>
<reference evidence="4" key="2">
    <citation type="submission" date="2014-03" db="EMBL/GenBank/DDBJ databases">
        <authorList>
            <person name="Bathige S.D.N.K."/>
            <person name="Umasuthan N."/>
            <person name="Whang I."/>
            <person name="Lee J."/>
        </authorList>
    </citation>
    <scope>NUCLEOTIDE SEQUENCE</scope>
</reference>
<evidence type="ECO:0000313" key="4">
    <source>
        <dbReference type="EMBL" id="AIK01978.1"/>
    </source>
</evidence>
<dbReference type="AlphaFoldDB" id="A0A076U635"/>
<dbReference type="SMART" id="SM00457">
    <property type="entry name" value="MACPF"/>
    <property type="match status" value="1"/>
</dbReference>
<dbReference type="GO" id="GO:0002250">
    <property type="term" value="P:adaptive immune response"/>
    <property type="evidence" value="ECO:0007669"/>
    <property type="project" value="UniProtKB-KW"/>
</dbReference>
<feature type="domain" description="MACPF" evidence="3">
    <location>
        <begin position="24"/>
        <end position="352"/>
    </location>
</feature>
<dbReference type="GO" id="GO:0045087">
    <property type="term" value="P:innate immune response"/>
    <property type="evidence" value="ECO:0007669"/>
    <property type="project" value="UniProtKB-KW"/>
</dbReference>
<dbReference type="CDD" id="cd22579">
    <property type="entry name" value="MPEG1_P2"/>
    <property type="match status" value="1"/>
</dbReference>
<evidence type="ECO:0000256" key="1">
    <source>
        <dbReference type="SAM" id="Phobius"/>
    </source>
</evidence>
<sequence>MLGFVLVVSIVASVIGGELLDSVQKPEFPKGDVRACYGDNKKLERFEVLPGQGWDNLRNVDAGLVVVYNYSRCRTTEDGRFLIPDTVNTIPLKASKLNVYAELISHWSNYTSTTAHGVNVDAGLKYDSVKVSGKFSSGYESVKSKQIGDKSYTTRVQLRYVRYSAKLQPDAALHPTFKSRLLSIAGSLQLNKTDQARYDSELLVRDFGTHVVTSVDAGAALVQEDQVSSEFVNSRKFTKNQITAGASASLFGIFSIDVSYHSSTSNEVKKAYEQSRSSSQIDTLGGPMFKASNFTANDWTNEVDHELVAVDRSGDPLFFLINSVSLPELPNSVLYQLQNLVEETILHYYEFNTYRGCTELDSPNFSPAANLDDGTCKSPYTNLTFGGVYQTCSMSSGSNNGDLCSGLDQVNPKTGGHTCPDGYESVELHTGRLSDSKSVHSCHSCWLFFKCCHDNYYHSEATYIMHWCAATGPVSQDSGYLFGGLYTSQLNNPLTQGKTCPVNFYTRTLGKDLHICISDDYELGMKYSMPFGGFISCTTGNPLAMNPKPKSKGGMNSALPSLHSFFQGSKTWPKHCPKGYSQHLAYVDQGCEINYCLLAGSLSEVGLPKIRRPPFQTAPLLLPSTENHVVFDPLTLTWRKNQEAMQFISARVGDATSSSTGSGMSAGAAAGIAVVATLGCVVISTIIIVLIKRRRKSSAGYRHLAIDDPLLSPQSNYGATGSDAVNVHVE</sequence>
<dbReference type="PROSITE" id="PS51412">
    <property type="entry name" value="MACPF_2"/>
    <property type="match status" value="1"/>
</dbReference>
<keyword evidence="2" id="KW-0732">Signal</keyword>
<protein>
    <submittedName>
        <fullName evidence="4">Macrophage expressed protein</fullName>
    </submittedName>
</protein>
<dbReference type="InterPro" id="IPR039707">
    <property type="entry name" value="MPEG1"/>
</dbReference>
<accession>A0A076U635</accession>
<dbReference type="Pfam" id="PF01823">
    <property type="entry name" value="MACPF"/>
    <property type="match status" value="1"/>
</dbReference>
<dbReference type="EMBL" id="KJ558402">
    <property type="protein sequence ID" value="AIK01978.1"/>
    <property type="molecule type" value="Genomic_DNA"/>
</dbReference>
<feature type="transmembrane region" description="Helical" evidence="1">
    <location>
        <begin position="666"/>
        <end position="691"/>
    </location>
</feature>
<dbReference type="PANTHER" id="PTHR31463">
    <property type="entry name" value="MACROPHAGE-EXPRESSED GENE 1 PROTEIN"/>
    <property type="match status" value="1"/>
</dbReference>
<keyword evidence="1" id="KW-0812">Transmembrane</keyword>
<reference evidence="4" key="1">
    <citation type="journal article" date="2014" name="Fish Shellfish Immunol.">
        <title>Antibacterial activity and immune responses of a molluscan macrophage expressed gene-1 from disk abalone, Haliotis discus discus.</title>
        <authorList>
            <person name="Bathige S.D."/>
            <person name="Umasuthan N."/>
            <person name="Whang I."/>
            <person name="Lim B.S."/>
            <person name="Won S.H."/>
            <person name="Lee J."/>
        </authorList>
    </citation>
    <scope>NUCLEOTIDE SEQUENCE</scope>
</reference>
<feature type="chain" id="PRO_5001716514" evidence="2">
    <location>
        <begin position="17"/>
        <end position="730"/>
    </location>
</feature>
<dbReference type="GO" id="GO:0030670">
    <property type="term" value="C:phagocytic vesicle membrane"/>
    <property type="evidence" value="ECO:0007669"/>
    <property type="project" value="UniProtKB-SubCell"/>
</dbReference>
<keyword evidence="1" id="KW-1133">Transmembrane helix</keyword>
<gene>
    <name evidence="4" type="primary">MPEG1</name>
</gene>
<dbReference type="PANTHER" id="PTHR31463:SF1">
    <property type="entry name" value="MACROPHAGE-EXPRESSED GENE 1 PROTEIN"/>
    <property type="match status" value="1"/>
</dbReference>
<name>A0A076U635_HALDI</name>
<evidence type="ECO:0000259" key="3">
    <source>
        <dbReference type="PROSITE" id="PS51412"/>
    </source>
</evidence>
<dbReference type="InterPro" id="IPR020864">
    <property type="entry name" value="MACPF"/>
</dbReference>
<keyword evidence="1" id="KW-0472">Membrane</keyword>